<keyword evidence="2" id="KW-1185">Reference proteome</keyword>
<dbReference type="AlphaFoldDB" id="A0A4Y7THK3"/>
<dbReference type="Proteomes" id="UP000298030">
    <property type="component" value="Unassembled WGS sequence"/>
</dbReference>
<dbReference type="EMBL" id="QPFP01000012">
    <property type="protein sequence ID" value="TEB33444.1"/>
    <property type="molecule type" value="Genomic_DNA"/>
</dbReference>
<proteinExistence type="predicted"/>
<organism evidence="1 2">
    <name type="scientific">Coprinellus micaceus</name>
    <name type="common">Glistening ink-cap mushroom</name>
    <name type="synonym">Coprinus micaceus</name>
    <dbReference type="NCBI Taxonomy" id="71717"/>
    <lineage>
        <taxon>Eukaryota</taxon>
        <taxon>Fungi</taxon>
        <taxon>Dikarya</taxon>
        <taxon>Basidiomycota</taxon>
        <taxon>Agaricomycotina</taxon>
        <taxon>Agaricomycetes</taxon>
        <taxon>Agaricomycetidae</taxon>
        <taxon>Agaricales</taxon>
        <taxon>Agaricineae</taxon>
        <taxon>Psathyrellaceae</taxon>
        <taxon>Coprinellus</taxon>
    </lineage>
</organism>
<comment type="caution">
    <text evidence="1">The sequence shown here is derived from an EMBL/GenBank/DDBJ whole genome shotgun (WGS) entry which is preliminary data.</text>
</comment>
<name>A0A4Y7THK3_COPMI</name>
<sequence length="212" mass="23715">MPDLLGFKVWIEMQGHKLEEYGPERTEGVEDEIACWVPGDIGAHQNFRVGLCIPPAPRTLNYVLVTYVDGVAKRWSMFPMDDPCPGGAVHKRYIEDLKFTRVGPHTELMGSVLVILATYDSSETDDEDRDTLVGQNVVGSVTFRYRDRDALVFDGIAPATGSAEDPGNLEASAQELQKLNTQILHLNVILRALQDRRFSLIQRRSMEVLEGV</sequence>
<gene>
    <name evidence="1" type="ORF">FA13DRAFT_1789893</name>
</gene>
<reference evidence="1 2" key="1">
    <citation type="journal article" date="2019" name="Nat. Ecol. Evol.">
        <title>Megaphylogeny resolves global patterns of mushroom evolution.</title>
        <authorList>
            <person name="Varga T."/>
            <person name="Krizsan K."/>
            <person name="Foldi C."/>
            <person name="Dima B."/>
            <person name="Sanchez-Garcia M."/>
            <person name="Sanchez-Ramirez S."/>
            <person name="Szollosi G.J."/>
            <person name="Szarkandi J.G."/>
            <person name="Papp V."/>
            <person name="Albert L."/>
            <person name="Andreopoulos W."/>
            <person name="Angelini C."/>
            <person name="Antonin V."/>
            <person name="Barry K.W."/>
            <person name="Bougher N.L."/>
            <person name="Buchanan P."/>
            <person name="Buyck B."/>
            <person name="Bense V."/>
            <person name="Catcheside P."/>
            <person name="Chovatia M."/>
            <person name="Cooper J."/>
            <person name="Damon W."/>
            <person name="Desjardin D."/>
            <person name="Finy P."/>
            <person name="Geml J."/>
            <person name="Haridas S."/>
            <person name="Hughes K."/>
            <person name="Justo A."/>
            <person name="Karasinski D."/>
            <person name="Kautmanova I."/>
            <person name="Kiss B."/>
            <person name="Kocsube S."/>
            <person name="Kotiranta H."/>
            <person name="LaButti K.M."/>
            <person name="Lechner B.E."/>
            <person name="Liimatainen K."/>
            <person name="Lipzen A."/>
            <person name="Lukacs Z."/>
            <person name="Mihaltcheva S."/>
            <person name="Morgado L.N."/>
            <person name="Niskanen T."/>
            <person name="Noordeloos M.E."/>
            <person name="Ohm R.A."/>
            <person name="Ortiz-Santana B."/>
            <person name="Ovrebo C."/>
            <person name="Racz N."/>
            <person name="Riley R."/>
            <person name="Savchenko A."/>
            <person name="Shiryaev A."/>
            <person name="Soop K."/>
            <person name="Spirin V."/>
            <person name="Szebenyi C."/>
            <person name="Tomsovsky M."/>
            <person name="Tulloss R.E."/>
            <person name="Uehling J."/>
            <person name="Grigoriev I.V."/>
            <person name="Vagvolgyi C."/>
            <person name="Papp T."/>
            <person name="Martin F.M."/>
            <person name="Miettinen O."/>
            <person name="Hibbett D.S."/>
            <person name="Nagy L.G."/>
        </authorList>
    </citation>
    <scope>NUCLEOTIDE SEQUENCE [LARGE SCALE GENOMIC DNA]</scope>
    <source>
        <strain evidence="1 2">FP101781</strain>
    </source>
</reference>
<dbReference type="OrthoDB" id="10585922at2759"/>
<evidence type="ECO:0000313" key="1">
    <source>
        <dbReference type="EMBL" id="TEB33444.1"/>
    </source>
</evidence>
<evidence type="ECO:0000313" key="2">
    <source>
        <dbReference type="Proteomes" id="UP000298030"/>
    </source>
</evidence>
<accession>A0A4Y7THK3</accession>
<protein>
    <submittedName>
        <fullName evidence="1">Uncharacterized protein</fullName>
    </submittedName>
</protein>